<keyword evidence="4" id="KW-0238">DNA-binding</keyword>
<dbReference type="SUPFAM" id="SSF88946">
    <property type="entry name" value="Sigma2 domain of RNA polymerase sigma factors"/>
    <property type="match status" value="1"/>
</dbReference>
<feature type="domain" description="RNA polymerase sigma factor 70 region 4 type 2" evidence="7">
    <location>
        <begin position="111"/>
        <end position="162"/>
    </location>
</feature>
<evidence type="ECO:0000313" key="8">
    <source>
        <dbReference type="EMBL" id="MED1201591.1"/>
    </source>
</evidence>
<keyword evidence="9" id="KW-1185">Reference proteome</keyword>
<dbReference type="EMBL" id="JARMAB010000002">
    <property type="protein sequence ID" value="MED1201591.1"/>
    <property type="molecule type" value="Genomic_DNA"/>
</dbReference>
<feature type="domain" description="RNA polymerase sigma-70 region 2" evidence="6">
    <location>
        <begin position="24"/>
        <end position="88"/>
    </location>
</feature>
<dbReference type="Pfam" id="PF04542">
    <property type="entry name" value="Sigma70_r2"/>
    <property type="match status" value="1"/>
</dbReference>
<dbReference type="InterPro" id="IPR013249">
    <property type="entry name" value="RNA_pol_sigma70_r4_t2"/>
</dbReference>
<name>A0ABU6MC58_9BACI</name>
<evidence type="ECO:0000256" key="5">
    <source>
        <dbReference type="ARBA" id="ARBA00023163"/>
    </source>
</evidence>
<comment type="caution">
    <text evidence="8">The sequence shown here is derived from an EMBL/GenBank/DDBJ whole genome shotgun (WGS) entry which is preliminary data.</text>
</comment>
<dbReference type="NCBIfam" id="TIGR02937">
    <property type="entry name" value="sigma70-ECF"/>
    <property type="match status" value="1"/>
</dbReference>
<dbReference type="InterPro" id="IPR039425">
    <property type="entry name" value="RNA_pol_sigma-70-like"/>
</dbReference>
<evidence type="ECO:0000256" key="2">
    <source>
        <dbReference type="ARBA" id="ARBA00023015"/>
    </source>
</evidence>
<dbReference type="Pfam" id="PF08281">
    <property type="entry name" value="Sigma70_r4_2"/>
    <property type="match status" value="1"/>
</dbReference>
<dbReference type="CDD" id="cd06171">
    <property type="entry name" value="Sigma70_r4"/>
    <property type="match status" value="1"/>
</dbReference>
<keyword evidence="2" id="KW-0805">Transcription regulation</keyword>
<dbReference type="Gene3D" id="1.10.1740.10">
    <property type="match status" value="1"/>
</dbReference>
<dbReference type="InterPro" id="IPR013324">
    <property type="entry name" value="RNA_pol_sigma_r3/r4-like"/>
</dbReference>
<evidence type="ECO:0000256" key="3">
    <source>
        <dbReference type="ARBA" id="ARBA00023082"/>
    </source>
</evidence>
<evidence type="ECO:0000256" key="4">
    <source>
        <dbReference type="ARBA" id="ARBA00023125"/>
    </source>
</evidence>
<accession>A0ABU6MC58</accession>
<evidence type="ECO:0000313" key="9">
    <source>
        <dbReference type="Proteomes" id="UP001341444"/>
    </source>
</evidence>
<evidence type="ECO:0000259" key="6">
    <source>
        <dbReference type="Pfam" id="PF04542"/>
    </source>
</evidence>
<dbReference type="InterPro" id="IPR036388">
    <property type="entry name" value="WH-like_DNA-bd_sf"/>
</dbReference>
<sequence length="226" mass="26029">MKTKLGIESEYSRKKGMEAVLGLYPGLKSYCCYLTRSQWDGEDLAQEIVAKVFRHYLKPGYKQQEISMALLYRMAKNQWLDHVRKMKREKEESKKSPSYEPFKHFAETSAMIETLLAHLTINQAAIFLLKDIFFFSLSEISEELGISEGAVKSSLFRTRNRLRDILAMEEEGKKNNLNDSSILHSFIESLQLDEPLILLKVLKSHRLKGQSSPFQAPMMNMQAKAA</sequence>
<dbReference type="InterPro" id="IPR014284">
    <property type="entry name" value="RNA_pol_sigma-70_dom"/>
</dbReference>
<organism evidence="8 9">
    <name type="scientific">Heyndrickxia acidicola</name>
    <dbReference type="NCBI Taxonomy" id="209389"/>
    <lineage>
        <taxon>Bacteria</taxon>
        <taxon>Bacillati</taxon>
        <taxon>Bacillota</taxon>
        <taxon>Bacilli</taxon>
        <taxon>Bacillales</taxon>
        <taxon>Bacillaceae</taxon>
        <taxon>Heyndrickxia</taxon>
    </lineage>
</organism>
<evidence type="ECO:0000256" key="1">
    <source>
        <dbReference type="ARBA" id="ARBA00010641"/>
    </source>
</evidence>
<dbReference type="Gene3D" id="1.10.10.10">
    <property type="entry name" value="Winged helix-like DNA-binding domain superfamily/Winged helix DNA-binding domain"/>
    <property type="match status" value="1"/>
</dbReference>
<keyword evidence="3" id="KW-0731">Sigma factor</keyword>
<evidence type="ECO:0000259" key="7">
    <source>
        <dbReference type="Pfam" id="PF08281"/>
    </source>
</evidence>
<protein>
    <submittedName>
        <fullName evidence="8">Sigma-70 family RNA polymerase sigma factor</fullName>
    </submittedName>
</protein>
<gene>
    <name evidence="8" type="ORF">P4T90_00630</name>
</gene>
<keyword evidence="5" id="KW-0804">Transcription</keyword>
<dbReference type="PANTHER" id="PTHR43133">
    <property type="entry name" value="RNA POLYMERASE ECF-TYPE SIGMA FACTO"/>
    <property type="match status" value="1"/>
</dbReference>
<dbReference type="SUPFAM" id="SSF88659">
    <property type="entry name" value="Sigma3 and sigma4 domains of RNA polymerase sigma factors"/>
    <property type="match status" value="1"/>
</dbReference>
<dbReference type="RefSeq" id="WP_066263301.1">
    <property type="nucleotide sequence ID" value="NZ_JARMAB010000002.1"/>
</dbReference>
<proteinExistence type="inferred from homology"/>
<dbReference type="Proteomes" id="UP001341444">
    <property type="component" value="Unassembled WGS sequence"/>
</dbReference>
<comment type="similarity">
    <text evidence="1">Belongs to the sigma-70 factor family. ECF subfamily.</text>
</comment>
<dbReference type="PANTHER" id="PTHR43133:SF8">
    <property type="entry name" value="RNA POLYMERASE SIGMA FACTOR HI_1459-RELATED"/>
    <property type="match status" value="1"/>
</dbReference>
<dbReference type="InterPro" id="IPR007627">
    <property type="entry name" value="RNA_pol_sigma70_r2"/>
</dbReference>
<dbReference type="InterPro" id="IPR013325">
    <property type="entry name" value="RNA_pol_sigma_r2"/>
</dbReference>
<reference evidence="8 9" key="1">
    <citation type="submission" date="2023-03" db="EMBL/GenBank/DDBJ databases">
        <title>Bacillus Genome Sequencing.</title>
        <authorList>
            <person name="Dunlap C."/>
        </authorList>
    </citation>
    <scope>NUCLEOTIDE SEQUENCE [LARGE SCALE GENOMIC DNA]</scope>
    <source>
        <strain evidence="8 9">B-23453</strain>
    </source>
</reference>